<evidence type="ECO:0000256" key="2">
    <source>
        <dbReference type="ARBA" id="ARBA00023002"/>
    </source>
</evidence>
<evidence type="ECO:0000256" key="1">
    <source>
        <dbReference type="ARBA" id="ARBA00006484"/>
    </source>
</evidence>
<dbReference type="Pfam" id="PF00106">
    <property type="entry name" value="adh_short"/>
    <property type="match status" value="1"/>
</dbReference>
<dbReference type="PANTHER" id="PTHR44196">
    <property type="entry name" value="DEHYDROGENASE/REDUCTASE SDR FAMILY MEMBER 7B"/>
    <property type="match status" value="1"/>
</dbReference>
<dbReference type="AlphaFoldDB" id="A0A895YG27"/>
<name>A0A895YG27_9ACTN</name>
<gene>
    <name evidence="4" type="ORF">JQS43_11365</name>
</gene>
<keyword evidence="2" id="KW-0560">Oxidoreductase</keyword>
<dbReference type="GO" id="GO:0016020">
    <property type="term" value="C:membrane"/>
    <property type="evidence" value="ECO:0007669"/>
    <property type="project" value="TreeGrafter"/>
</dbReference>
<protein>
    <submittedName>
        <fullName evidence="4">SDR family oxidoreductase</fullName>
    </submittedName>
</protein>
<evidence type="ECO:0000313" key="5">
    <source>
        <dbReference type="Proteomes" id="UP000662857"/>
    </source>
</evidence>
<dbReference type="InterPro" id="IPR020904">
    <property type="entry name" value="Sc_DH/Rdtase_CS"/>
</dbReference>
<dbReference type="EMBL" id="CP070499">
    <property type="protein sequence ID" value="QSB16824.1"/>
    <property type="molecule type" value="Genomic_DNA"/>
</dbReference>
<keyword evidence="5" id="KW-1185">Reference proteome</keyword>
<dbReference type="InterPro" id="IPR002347">
    <property type="entry name" value="SDR_fam"/>
</dbReference>
<dbReference type="GO" id="GO:0016491">
    <property type="term" value="F:oxidoreductase activity"/>
    <property type="evidence" value="ECO:0007669"/>
    <property type="project" value="UniProtKB-KW"/>
</dbReference>
<dbReference type="PRINTS" id="PR00081">
    <property type="entry name" value="GDHRDH"/>
</dbReference>
<proteinExistence type="inferred from homology"/>
<sequence length="279" mass="29231">MTMTFNRALVTGASGGIGAGFARALAAAGTEVVLVARRRDRLAELAEELEQLHQVSVEVMPTDLADSAAIDPVIQRLADSDRPVDLLVNNAGQLTNGPFAELPLAGELQQIQVNVIAPMRLTHAALPGMIKRRHGGVINVSSIGGEAPSAYGAGYCGSKAFLTLFSQSLAIDVKRHGVHVTALLPGFTWSGDRRDLSPDAAISRRAVQEPDRVAREALVAVAAGRALCVPGLRNKRAVAIGRMVPRRVMNAVLASVNATISAAPQGPPGTARPQDHPTS</sequence>
<comment type="similarity">
    <text evidence="1 3">Belongs to the short-chain dehydrogenases/reductases (SDR) family.</text>
</comment>
<accession>A0A895YG27</accession>
<evidence type="ECO:0000313" key="4">
    <source>
        <dbReference type="EMBL" id="QSB16824.1"/>
    </source>
</evidence>
<dbReference type="PRINTS" id="PR00080">
    <property type="entry name" value="SDRFAMILY"/>
</dbReference>
<dbReference type="Proteomes" id="UP000662857">
    <property type="component" value="Chromosome"/>
</dbReference>
<dbReference type="PROSITE" id="PS00061">
    <property type="entry name" value="ADH_SHORT"/>
    <property type="match status" value="1"/>
</dbReference>
<dbReference type="Gene3D" id="3.40.50.720">
    <property type="entry name" value="NAD(P)-binding Rossmann-like Domain"/>
    <property type="match status" value="1"/>
</dbReference>
<dbReference type="CDD" id="cd05233">
    <property type="entry name" value="SDR_c"/>
    <property type="match status" value="1"/>
</dbReference>
<dbReference type="KEGG" id="nhy:JQS43_11365"/>
<dbReference type="InterPro" id="IPR036291">
    <property type="entry name" value="NAD(P)-bd_dom_sf"/>
</dbReference>
<organism evidence="4 5">
    <name type="scientific">Natronosporangium hydrolyticum</name>
    <dbReference type="NCBI Taxonomy" id="2811111"/>
    <lineage>
        <taxon>Bacteria</taxon>
        <taxon>Bacillati</taxon>
        <taxon>Actinomycetota</taxon>
        <taxon>Actinomycetes</taxon>
        <taxon>Micromonosporales</taxon>
        <taxon>Micromonosporaceae</taxon>
        <taxon>Natronosporangium</taxon>
    </lineage>
</organism>
<dbReference type="SUPFAM" id="SSF51735">
    <property type="entry name" value="NAD(P)-binding Rossmann-fold domains"/>
    <property type="match status" value="1"/>
</dbReference>
<dbReference type="PIRSF" id="PIRSF000126">
    <property type="entry name" value="11-beta-HSD1"/>
    <property type="match status" value="1"/>
</dbReference>
<evidence type="ECO:0000256" key="3">
    <source>
        <dbReference type="RuleBase" id="RU000363"/>
    </source>
</evidence>
<dbReference type="PANTHER" id="PTHR44196:SF2">
    <property type="entry name" value="SHORT-CHAIN DEHYDROGENASE-RELATED"/>
    <property type="match status" value="1"/>
</dbReference>
<reference evidence="4" key="1">
    <citation type="submission" date="2021-02" db="EMBL/GenBank/DDBJ databases">
        <title>Natrosporangium hydrolyticum gen. nov., sp. nov, a haloalkaliphilic actinobacterium from a soda solonchak soil.</title>
        <authorList>
            <person name="Sorokin D.Y."/>
            <person name="Khijniak T.V."/>
            <person name="Zakharycheva A.P."/>
            <person name="Boueva O.V."/>
            <person name="Ariskina E.V."/>
            <person name="Hahnke R.L."/>
            <person name="Bunk B."/>
            <person name="Sproer C."/>
            <person name="Schumann P."/>
            <person name="Evtushenko L.I."/>
            <person name="Kublanov I.V."/>
        </authorList>
    </citation>
    <scope>NUCLEOTIDE SEQUENCE</scope>
    <source>
        <strain evidence="4">DSM 106523</strain>
    </source>
</reference>